<dbReference type="AlphaFoldDB" id="A0A9P5YW70"/>
<dbReference type="GO" id="GO:0016747">
    <property type="term" value="F:acyltransferase activity, transferring groups other than amino-acyl groups"/>
    <property type="evidence" value="ECO:0007669"/>
    <property type="project" value="InterPro"/>
</dbReference>
<proteinExistence type="predicted"/>
<evidence type="ECO:0000313" key="2">
    <source>
        <dbReference type="EMBL" id="KAF9475815.1"/>
    </source>
</evidence>
<gene>
    <name evidence="2" type="ORF">BDN70DRAFT_996144</name>
</gene>
<dbReference type="Pfam" id="PF13302">
    <property type="entry name" value="Acetyltransf_3"/>
    <property type="match status" value="1"/>
</dbReference>
<evidence type="ECO:0000259" key="1">
    <source>
        <dbReference type="PROSITE" id="PS51186"/>
    </source>
</evidence>
<dbReference type="Gene3D" id="3.40.630.30">
    <property type="match status" value="1"/>
</dbReference>
<dbReference type="PANTHER" id="PTHR43415:SF3">
    <property type="entry name" value="GNAT-FAMILY ACETYLTRANSFERASE"/>
    <property type="match status" value="1"/>
</dbReference>
<name>A0A9P5YW70_9AGAR</name>
<comment type="caution">
    <text evidence="2">The sequence shown here is derived from an EMBL/GenBank/DDBJ whole genome shotgun (WGS) entry which is preliminary data.</text>
</comment>
<organism evidence="2 3">
    <name type="scientific">Pholiota conissans</name>
    <dbReference type="NCBI Taxonomy" id="109636"/>
    <lineage>
        <taxon>Eukaryota</taxon>
        <taxon>Fungi</taxon>
        <taxon>Dikarya</taxon>
        <taxon>Basidiomycota</taxon>
        <taxon>Agaricomycotina</taxon>
        <taxon>Agaricomycetes</taxon>
        <taxon>Agaricomycetidae</taxon>
        <taxon>Agaricales</taxon>
        <taxon>Agaricineae</taxon>
        <taxon>Strophariaceae</taxon>
        <taxon>Pholiota</taxon>
    </lineage>
</organism>
<dbReference type="PROSITE" id="PS51186">
    <property type="entry name" value="GNAT"/>
    <property type="match status" value="1"/>
</dbReference>
<reference evidence="2" key="1">
    <citation type="submission" date="2020-11" db="EMBL/GenBank/DDBJ databases">
        <authorList>
            <consortium name="DOE Joint Genome Institute"/>
            <person name="Ahrendt S."/>
            <person name="Riley R."/>
            <person name="Andreopoulos W."/>
            <person name="Labutti K."/>
            <person name="Pangilinan J."/>
            <person name="Ruiz-Duenas F.J."/>
            <person name="Barrasa J.M."/>
            <person name="Sanchez-Garcia M."/>
            <person name="Camarero S."/>
            <person name="Miyauchi S."/>
            <person name="Serrano A."/>
            <person name="Linde D."/>
            <person name="Babiker R."/>
            <person name="Drula E."/>
            <person name="Ayuso-Fernandez I."/>
            <person name="Pacheco R."/>
            <person name="Padilla G."/>
            <person name="Ferreira P."/>
            <person name="Barriuso J."/>
            <person name="Kellner H."/>
            <person name="Castanera R."/>
            <person name="Alfaro M."/>
            <person name="Ramirez L."/>
            <person name="Pisabarro A.G."/>
            <person name="Kuo A."/>
            <person name="Tritt A."/>
            <person name="Lipzen A."/>
            <person name="He G."/>
            <person name="Yan M."/>
            <person name="Ng V."/>
            <person name="Cullen D."/>
            <person name="Martin F."/>
            <person name="Rosso M.-N."/>
            <person name="Henrissat B."/>
            <person name="Hibbett D."/>
            <person name="Martinez A.T."/>
            <person name="Grigoriev I.V."/>
        </authorList>
    </citation>
    <scope>NUCLEOTIDE SEQUENCE</scope>
    <source>
        <strain evidence="2">CIRM-BRFM 674</strain>
    </source>
</reference>
<dbReference type="Proteomes" id="UP000807469">
    <property type="component" value="Unassembled WGS sequence"/>
</dbReference>
<sequence length="181" mass="20786">MFETKQLILRGYRPTDEDFFLSLFNDYDILVNLTTEYVTPNIENHRVRLEGVIKSALCVVVEEKGSYDRIGLALVDIPTPRNLDGEVGIALKKQAWGKGYASEVMEWLVGYSFKGLGLRRLSLFAFSSNTRAIALYEKIGFKHEGRKREAIWKEGEWVDYVWMGLLSREYPPPDQTLETAV</sequence>
<dbReference type="OrthoDB" id="630895at2759"/>
<feature type="domain" description="N-acetyltransferase" evidence="1">
    <location>
        <begin position="7"/>
        <end position="168"/>
    </location>
</feature>
<dbReference type="EMBL" id="MU155317">
    <property type="protein sequence ID" value="KAF9475815.1"/>
    <property type="molecule type" value="Genomic_DNA"/>
</dbReference>
<dbReference type="SUPFAM" id="SSF55729">
    <property type="entry name" value="Acyl-CoA N-acyltransferases (Nat)"/>
    <property type="match status" value="1"/>
</dbReference>
<evidence type="ECO:0000313" key="3">
    <source>
        <dbReference type="Proteomes" id="UP000807469"/>
    </source>
</evidence>
<accession>A0A9P5YW70</accession>
<dbReference type="InterPro" id="IPR000182">
    <property type="entry name" value="GNAT_dom"/>
</dbReference>
<dbReference type="InterPro" id="IPR016181">
    <property type="entry name" value="Acyl_CoA_acyltransferase"/>
</dbReference>
<dbReference type="PANTHER" id="PTHR43415">
    <property type="entry name" value="SPERMIDINE N(1)-ACETYLTRANSFERASE"/>
    <property type="match status" value="1"/>
</dbReference>
<keyword evidence="3" id="KW-1185">Reference proteome</keyword>
<protein>
    <submittedName>
        <fullName evidence="2">Acyl-CoA N-acyltransferase</fullName>
    </submittedName>
</protein>